<protein>
    <submittedName>
        <fullName evidence="1">Uncharacterized protein</fullName>
    </submittedName>
</protein>
<sequence length="151" mass="17255">MKQELKKKLSRFYTKEQIQIRELLNNLGFAASSVDIIVLKDITLENFKNRQFDVEWMPIDGYSLQEEVLAQMEIKNKIPVTPVEFIGALSKMENMDEVSRICLFQLKLAGSTELSWVHLTANGWIQRTICSIFSGDGFGPHCLFAVKPKSV</sequence>
<evidence type="ECO:0000313" key="2">
    <source>
        <dbReference type="Proteomes" id="UP000176834"/>
    </source>
</evidence>
<reference evidence="1 2" key="1">
    <citation type="journal article" date="2016" name="Nat. Commun.">
        <title>Thousands of microbial genomes shed light on interconnected biogeochemical processes in an aquifer system.</title>
        <authorList>
            <person name="Anantharaman K."/>
            <person name="Brown C.T."/>
            <person name="Hug L.A."/>
            <person name="Sharon I."/>
            <person name="Castelle C.J."/>
            <person name="Probst A.J."/>
            <person name="Thomas B.C."/>
            <person name="Singh A."/>
            <person name="Wilkins M.J."/>
            <person name="Karaoz U."/>
            <person name="Brodie E.L."/>
            <person name="Williams K.H."/>
            <person name="Hubbard S.S."/>
            <person name="Banfield J.F."/>
        </authorList>
    </citation>
    <scope>NUCLEOTIDE SEQUENCE [LARGE SCALE GENOMIC DNA]</scope>
</reference>
<accession>A0A1F8F1T4</accession>
<proteinExistence type="predicted"/>
<organism evidence="1 2">
    <name type="scientific">Candidatus Yanofskybacteria bacterium RIFCSPHIGHO2_02_FULL_38_22b</name>
    <dbReference type="NCBI Taxonomy" id="1802673"/>
    <lineage>
        <taxon>Bacteria</taxon>
        <taxon>Candidatus Yanofskyibacteriota</taxon>
    </lineage>
</organism>
<dbReference type="Proteomes" id="UP000176834">
    <property type="component" value="Unassembled WGS sequence"/>
</dbReference>
<name>A0A1F8F1T4_9BACT</name>
<comment type="caution">
    <text evidence="1">The sequence shown here is derived from an EMBL/GenBank/DDBJ whole genome shotgun (WGS) entry which is preliminary data.</text>
</comment>
<dbReference type="AlphaFoldDB" id="A0A1F8F1T4"/>
<dbReference type="EMBL" id="MGJN01000018">
    <property type="protein sequence ID" value="OGN06648.1"/>
    <property type="molecule type" value="Genomic_DNA"/>
</dbReference>
<evidence type="ECO:0000313" key="1">
    <source>
        <dbReference type="EMBL" id="OGN06648.1"/>
    </source>
</evidence>
<gene>
    <name evidence="1" type="ORF">A3B86_00445</name>
</gene>